<evidence type="ECO:0000313" key="2">
    <source>
        <dbReference type="Proteomes" id="UP000043764"/>
    </source>
</evidence>
<reference evidence="2" key="1">
    <citation type="submission" date="2015-05" db="EMBL/GenBank/DDBJ databases">
        <authorList>
            <person name="Rodrigo-Torres Lidia"/>
            <person name="Arahal R.David."/>
        </authorList>
    </citation>
    <scope>NUCLEOTIDE SEQUENCE [LARGE SCALE GENOMIC DNA]</scope>
    <source>
        <strain evidence="2">CECT 7321</strain>
    </source>
</reference>
<sequence length="273" mass="30765">MKSLLSKWNHRRKFLRGEKRANETAKAIEAKLTPGERAEIETLMSRFSPWESGLPLVRVGGDLDGGYLLPDDFDGIQALYSPGVDETVGFDLEIASRGIECFLADGTVEEPRNLAPNMHFEKMMIGNGPAETFMSFESWVNRTSPSGDLLLQMDIEGFEYSVLPATPRALLDRFRIIAIELHEIDRMLLGSRRSELASFMDLLCENHVICHLHPNTVTPPVTILGRQIPPVLELTLIRKDRIKAKPLSPAPYPHPLDAPNSHDLPVRDFPKFW</sequence>
<keyword evidence="2" id="KW-1185">Reference proteome</keyword>
<protein>
    <recommendedName>
        <fullName evidence="3">Methyltransferase FkbM domain-containing protein</fullName>
    </recommendedName>
</protein>
<gene>
    <name evidence="1" type="ORF">NIT7321_02105</name>
</gene>
<dbReference type="Proteomes" id="UP000043764">
    <property type="component" value="Unassembled WGS sequence"/>
</dbReference>
<organism evidence="1 2">
    <name type="scientific">Phaeobacter italicus</name>
    <dbReference type="NCBI Taxonomy" id="481446"/>
    <lineage>
        <taxon>Bacteria</taxon>
        <taxon>Pseudomonadati</taxon>
        <taxon>Pseudomonadota</taxon>
        <taxon>Alphaproteobacteria</taxon>
        <taxon>Rhodobacterales</taxon>
        <taxon>Roseobacteraceae</taxon>
        <taxon>Phaeobacter</taxon>
    </lineage>
</organism>
<dbReference type="EMBL" id="CVRL01000025">
    <property type="protein sequence ID" value="CRL11252.1"/>
    <property type="molecule type" value="Genomic_DNA"/>
</dbReference>
<evidence type="ECO:0000313" key="1">
    <source>
        <dbReference type="EMBL" id="CRL11252.1"/>
    </source>
</evidence>
<evidence type="ECO:0008006" key="3">
    <source>
        <dbReference type="Google" id="ProtNLM"/>
    </source>
</evidence>
<dbReference type="STRING" id="481446.NIT7645_01205"/>
<accession>A0A0H5D239</accession>
<dbReference type="RefSeq" id="WP_050673423.1">
    <property type="nucleotide sequence ID" value="NZ_CVRL01000025.1"/>
</dbReference>
<name>A0A0H5D239_9RHOB</name>
<proteinExistence type="predicted"/>
<dbReference type="AlphaFoldDB" id="A0A0H5D239"/>